<comment type="caution">
    <text evidence="1">The sequence shown here is derived from an EMBL/GenBank/DDBJ whole genome shotgun (WGS) entry which is preliminary data.</text>
</comment>
<gene>
    <name evidence="1" type="ORF">L2E82_06394</name>
</gene>
<reference evidence="1 2" key="2">
    <citation type="journal article" date="2022" name="Mol. Ecol. Resour.">
        <title>The genomes of chicory, endive, great burdock and yacon provide insights into Asteraceae paleo-polyploidization history and plant inulin production.</title>
        <authorList>
            <person name="Fan W."/>
            <person name="Wang S."/>
            <person name="Wang H."/>
            <person name="Wang A."/>
            <person name="Jiang F."/>
            <person name="Liu H."/>
            <person name="Zhao H."/>
            <person name="Xu D."/>
            <person name="Zhang Y."/>
        </authorList>
    </citation>
    <scope>NUCLEOTIDE SEQUENCE [LARGE SCALE GENOMIC DNA]</scope>
    <source>
        <strain evidence="2">cv. Punajuju</strain>
        <tissue evidence="1">Leaves</tissue>
    </source>
</reference>
<dbReference type="EMBL" id="CM042009">
    <property type="protein sequence ID" value="KAI3792512.1"/>
    <property type="molecule type" value="Genomic_DNA"/>
</dbReference>
<dbReference type="Proteomes" id="UP001055811">
    <property type="component" value="Linkage Group LG01"/>
</dbReference>
<evidence type="ECO:0000313" key="2">
    <source>
        <dbReference type="Proteomes" id="UP001055811"/>
    </source>
</evidence>
<protein>
    <submittedName>
        <fullName evidence="1">Uncharacterized protein</fullName>
    </submittedName>
</protein>
<organism evidence="1 2">
    <name type="scientific">Cichorium intybus</name>
    <name type="common">Chicory</name>
    <dbReference type="NCBI Taxonomy" id="13427"/>
    <lineage>
        <taxon>Eukaryota</taxon>
        <taxon>Viridiplantae</taxon>
        <taxon>Streptophyta</taxon>
        <taxon>Embryophyta</taxon>
        <taxon>Tracheophyta</taxon>
        <taxon>Spermatophyta</taxon>
        <taxon>Magnoliopsida</taxon>
        <taxon>eudicotyledons</taxon>
        <taxon>Gunneridae</taxon>
        <taxon>Pentapetalae</taxon>
        <taxon>asterids</taxon>
        <taxon>campanulids</taxon>
        <taxon>Asterales</taxon>
        <taxon>Asteraceae</taxon>
        <taxon>Cichorioideae</taxon>
        <taxon>Cichorieae</taxon>
        <taxon>Cichoriinae</taxon>
        <taxon>Cichorium</taxon>
    </lineage>
</organism>
<proteinExistence type="predicted"/>
<reference evidence="2" key="1">
    <citation type="journal article" date="2022" name="Mol. Ecol. Resour.">
        <title>The genomes of chicory, endive, great burdock and yacon provide insights into Asteraceae palaeo-polyploidization history and plant inulin production.</title>
        <authorList>
            <person name="Fan W."/>
            <person name="Wang S."/>
            <person name="Wang H."/>
            <person name="Wang A."/>
            <person name="Jiang F."/>
            <person name="Liu H."/>
            <person name="Zhao H."/>
            <person name="Xu D."/>
            <person name="Zhang Y."/>
        </authorList>
    </citation>
    <scope>NUCLEOTIDE SEQUENCE [LARGE SCALE GENOMIC DNA]</scope>
    <source>
        <strain evidence="2">cv. Punajuju</strain>
    </source>
</reference>
<accession>A0ACB9HAD0</accession>
<name>A0ACB9HAD0_CICIN</name>
<evidence type="ECO:0000313" key="1">
    <source>
        <dbReference type="EMBL" id="KAI3792512.1"/>
    </source>
</evidence>
<keyword evidence="2" id="KW-1185">Reference proteome</keyword>
<sequence>MTISVEALSKFDFVLLIEAFSSDSSQECANLVFVFVVLGIILLGAAFGYLLVRKYIIYEDGEVDVGVAQFIKWSMCIVAVTCIILSTKDTPLAMVTVRSCLALYNVVIRMKWRYHQAQSYSGRKNPWAKSKRRTPKHGQSKFLILPDVSQDSRPKQVFKERIGGFHRGINKAIDCEIDNADRIKHVPEDTSDGGQEASHFHIEATQSEVSNPTPHGGPRTKIDWSLNEARSLSQCGAALVDLLGLLLLVNLKRNLPHNVTGENSEDVNGNGNADMAERRQLASVSTALLLAVGIGIFDGIGGFLLGRTLSVLTTTTLATSMAARQGPIAMAAHQICLQVWLAVSLITDALAASGQRNNATPLPETSDLELFTLDVDAQTFATPNRKVRVFFAYNNDVYGNWDTLEVKPKARGVDTRDELLKFYKENYSANLMNLVIYTKESLDKIESSVLSKFHEIRNIGRIHPTFPGQPCTSEHLQIIVKTVPIKRSHKLRITWPITPGIHHYMEGPSRYLGHLIGHEGEGSLFYILKKLGWATSLSAGESDWTMEFSFFKVVIELSDAGHGQCFF</sequence>